<evidence type="ECO:0000313" key="3">
    <source>
        <dbReference type="Proteomes" id="UP001158049"/>
    </source>
</evidence>
<dbReference type="SUPFAM" id="SSF53850">
    <property type="entry name" value="Periplasmic binding protein-like II"/>
    <property type="match status" value="1"/>
</dbReference>
<gene>
    <name evidence="2" type="ORF">SAMN06295970_12350</name>
</gene>
<dbReference type="NCBIfam" id="TIGR02122">
    <property type="entry name" value="TRAP_TAXI"/>
    <property type="match status" value="1"/>
</dbReference>
<evidence type="ECO:0000313" key="2">
    <source>
        <dbReference type="EMBL" id="SMP75735.1"/>
    </source>
</evidence>
<feature type="chain" id="PRO_5046292253" description="C4-dicarboxylate ABC transporter substrate-binding protein" evidence="1">
    <location>
        <begin position="21"/>
        <end position="357"/>
    </location>
</feature>
<comment type="caution">
    <text evidence="2">The sequence shown here is derived from an EMBL/GenBank/DDBJ whole genome shotgun (WGS) entry which is preliminary data.</text>
</comment>
<dbReference type="EMBL" id="FXUL01000023">
    <property type="protein sequence ID" value="SMP75735.1"/>
    <property type="molecule type" value="Genomic_DNA"/>
</dbReference>
<evidence type="ECO:0000256" key="1">
    <source>
        <dbReference type="SAM" id="SignalP"/>
    </source>
</evidence>
<proteinExistence type="predicted"/>
<dbReference type="Pfam" id="PF16868">
    <property type="entry name" value="NMT1_3"/>
    <property type="match status" value="1"/>
</dbReference>
<dbReference type="PANTHER" id="PTHR42941">
    <property type="entry name" value="SLL1037 PROTEIN"/>
    <property type="match status" value="1"/>
</dbReference>
<dbReference type="InterPro" id="IPR011852">
    <property type="entry name" value="TRAP_TAXI"/>
</dbReference>
<evidence type="ECO:0008006" key="4">
    <source>
        <dbReference type="Google" id="ProtNLM"/>
    </source>
</evidence>
<dbReference type="PANTHER" id="PTHR42941:SF1">
    <property type="entry name" value="SLL1037 PROTEIN"/>
    <property type="match status" value="1"/>
</dbReference>
<organism evidence="2 3">
    <name type="scientific">Noviherbaspirillum suwonense</name>
    <dbReference type="NCBI Taxonomy" id="1224511"/>
    <lineage>
        <taxon>Bacteria</taxon>
        <taxon>Pseudomonadati</taxon>
        <taxon>Pseudomonadota</taxon>
        <taxon>Betaproteobacteria</taxon>
        <taxon>Burkholderiales</taxon>
        <taxon>Oxalobacteraceae</taxon>
        <taxon>Noviherbaspirillum</taxon>
    </lineage>
</organism>
<dbReference type="Gene3D" id="3.40.190.10">
    <property type="entry name" value="Periplasmic binding protein-like II"/>
    <property type="match status" value="2"/>
</dbReference>
<reference evidence="2 3" key="1">
    <citation type="submission" date="2017-05" db="EMBL/GenBank/DDBJ databases">
        <authorList>
            <person name="Varghese N."/>
            <person name="Submissions S."/>
        </authorList>
    </citation>
    <scope>NUCLEOTIDE SEQUENCE [LARGE SCALE GENOMIC DNA]</scope>
    <source>
        <strain evidence="2 3">DSM 26001</strain>
    </source>
</reference>
<keyword evidence="3" id="KW-1185">Reference proteome</keyword>
<dbReference type="RefSeq" id="WP_430438528.1">
    <property type="nucleotide sequence ID" value="NZ_FXUL01000023.1"/>
</dbReference>
<protein>
    <recommendedName>
        <fullName evidence="4">C4-dicarboxylate ABC transporter substrate-binding protein</fullName>
    </recommendedName>
</protein>
<sequence>MKRYLLLLLMLGLPPTAALARAEYKIVTASERGTYIQIGRDLAKFVAEPADINLEVLPSKGSADNVARLRDEAGVKFALVQSDVYQAFLDQAASGNRAAGRIIRPLRVVMPLYNEEIYFVVRADSPLNYIHEIKDKKLSIGPVGSGTALSATTLYRLMFEQPLPESNATYVSNEEALIRLTTDKSVDVAVIVAGQPAKLFADMKPEARQFIKLLKLDDKARESKRAVETYYPAAIRPSSYPNWITEEVPTLTVKAFLVTYDYNLEHTTRYLNAFADSLCRNFDTLQSQGHAKWKEVKLELPALGKGWSYYPPMERAMRNCIAQQGAGAPAGLRQSRPAGPAARSCTQQEKVMGLCGS</sequence>
<feature type="signal peptide" evidence="1">
    <location>
        <begin position="1"/>
        <end position="20"/>
    </location>
</feature>
<dbReference type="Proteomes" id="UP001158049">
    <property type="component" value="Unassembled WGS sequence"/>
</dbReference>
<accession>A0ABY1QNG7</accession>
<keyword evidence="1" id="KW-0732">Signal</keyword>
<name>A0ABY1QNG7_9BURK</name>